<comment type="caution">
    <text evidence="6">The sequence shown here is derived from an EMBL/GenBank/DDBJ whole genome shotgun (WGS) entry which is preliminary data.</text>
</comment>
<reference evidence="6" key="1">
    <citation type="journal article" date="2020" name="Fungal Divers.">
        <title>Resolving the Mortierellaceae phylogeny through synthesis of multi-gene phylogenetics and phylogenomics.</title>
        <authorList>
            <person name="Vandepol N."/>
            <person name="Liber J."/>
            <person name="Desiro A."/>
            <person name="Na H."/>
            <person name="Kennedy M."/>
            <person name="Barry K."/>
            <person name="Grigoriev I.V."/>
            <person name="Miller A.N."/>
            <person name="O'Donnell K."/>
            <person name="Stajich J.E."/>
            <person name="Bonito G."/>
        </authorList>
    </citation>
    <scope>NUCLEOTIDE SEQUENCE</scope>
    <source>
        <strain evidence="6">CK1249</strain>
    </source>
</reference>
<feature type="compositionally biased region" description="Acidic residues" evidence="5">
    <location>
        <begin position="313"/>
        <end position="330"/>
    </location>
</feature>
<keyword evidence="2 4" id="KW-0808">Transferase</keyword>
<sequence length="380" mass="42033">MKLNPLQNQVGGHDGVLSMGDDNEIIVKPSLPQEHQFYEEAVLHPELQAWMPEYYGSLTLTRQQPEQQSKDGTENPESTPTIKAMNGFVLEDLMSSTDRQLSSEGSTSTAGLIQQAVEGIQRVGGAAVEGSADAKDAECLCLENISHGFTKPCILDLKLGTQLFDDNASEEKKARLGAVSANTTSGKFGLRLTGFQVYDSTKDDFTKYSKHYGKGLNEDTVLDGFRAYFAANLGPQRMRLVVERFVNDLTDFLSTIETLEVRMRSSSLLMLYEGDVEAFDMGLQLEQEKIAAVVARAKAYYEREGRERREGGGNEEEEDSDSDDDDDDEEVAQKVTDMRLIDFAHSTWTPGMGPDTGVVLGVKSALAFFEKLLQDYPSEE</sequence>
<evidence type="ECO:0000313" key="6">
    <source>
        <dbReference type="EMBL" id="KAF9967864.1"/>
    </source>
</evidence>
<evidence type="ECO:0000313" key="7">
    <source>
        <dbReference type="Proteomes" id="UP000738359"/>
    </source>
</evidence>
<protein>
    <recommendedName>
        <fullName evidence="4">Kinase</fullName>
        <ecNumber evidence="4">2.7.-.-</ecNumber>
    </recommendedName>
</protein>
<dbReference type="GO" id="GO:0000824">
    <property type="term" value="F:inositol-1,4,5,6-tetrakisphosphate 3-kinase activity"/>
    <property type="evidence" value="ECO:0007669"/>
    <property type="project" value="TreeGrafter"/>
</dbReference>
<dbReference type="OrthoDB" id="338650at2759"/>
<organism evidence="6 7">
    <name type="scientific">Mortierella alpina</name>
    <name type="common">Oleaginous fungus</name>
    <name type="synonym">Mortierella renispora</name>
    <dbReference type="NCBI Taxonomy" id="64518"/>
    <lineage>
        <taxon>Eukaryota</taxon>
        <taxon>Fungi</taxon>
        <taxon>Fungi incertae sedis</taxon>
        <taxon>Mucoromycota</taxon>
        <taxon>Mortierellomycotina</taxon>
        <taxon>Mortierellomycetes</taxon>
        <taxon>Mortierellales</taxon>
        <taxon>Mortierellaceae</taxon>
        <taxon>Mortierella</taxon>
    </lineage>
</organism>
<evidence type="ECO:0000256" key="3">
    <source>
        <dbReference type="ARBA" id="ARBA00022777"/>
    </source>
</evidence>
<gene>
    <name evidence="6" type="ORF">BGZ70_007920</name>
</gene>
<dbReference type="InterPro" id="IPR005522">
    <property type="entry name" value="IPK"/>
</dbReference>
<dbReference type="Pfam" id="PF03770">
    <property type="entry name" value="IPK"/>
    <property type="match status" value="1"/>
</dbReference>
<dbReference type="GO" id="GO:0008440">
    <property type="term" value="F:inositol-1,4,5-trisphosphate 3-kinase activity"/>
    <property type="evidence" value="ECO:0007669"/>
    <property type="project" value="TreeGrafter"/>
</dbReference>
<dbReference type="EC" id="2.7.-.-" evidence="4"/>
<evidence type="ECO:0000256" key="2">
    <source>
        <dbReference type="ARBA" id="ARBA00022679"/>
    </source>
</evidence>
<dbReference type="AlphaFoldDB" id="A0A9P6JE37"/>
<dbReference type="GO" id="GO:0046854">
    <property type="term" value="P:phosphatidylinositol phosphate biosynthetic process"/>
    <property type="evidence" value="ECO:0007669"/>
    <property type="project" value="TreeGrafter"/>
</dbReference>
<accession>A0A9P6JE37</accession>
<keyword evidence="3 4" id="KW-0418">Kinase</keyword>
<feature type="region of interest" description="Disordered" evidence="5">
    <location>
        <begin position="62"/>
        <end position="81"/>
    </location>
</feature>
<dbReference type="EMBL" id="JAAAHY010000053">
    <property type="protein sequence ID" value="KAF9967864.1"/>
    <property type="molecule type" value="Genomic_DNA"/>
</dbReference>
<dbReference type="GO" id="GO:0005737">
    <property type="term" value="C:cytoplasm"/>
    <property type="evidence" value="ECO:0007669"/>
    <property type="project" value="TreeGrafter"/>
</dbReference>
<keyword evidence="7" id="KW-1185">Reference proteome</keyword>
<proteinExistence type="inferred from homology"/>
<dbReference type="Gene3D" id="3.30.470.160">
    <property type="entry name" value="Inositol polyphosphate kinase"/>
    <property type="match status" value="1"/>
</dbReference>
<evidence type="ECO:0000256" key="4">
    <source>
        <dbReference type="RuleBase" id="RU363090"/>
    </source>
</evidence>
<dbReference type="PANTHER" id="PTHR12400">
    <property type="entry name" value="INOSITOL POLYPHOSPHATE KINASE"/>
    <property type="match status" value="1"/>
</dbReference>
<dbReference type="Proteomes" id="UP000738359">
    <property type="component" value="Unassembled WGS sequence"/>
</dbReference>
<feature type="region of interest" description="Disordered" evidence="5">
    <location>
        <begin position="304"/>
        <end position="332"/>
    </location>
</feature>
<comment type="similarity">
    <text evidence="1 4">Belongs to the inositol phosphokinase (IPK) family.</text>
</comment>
<dbReference type="SUPFAM" id="SSF56104">
    <property type="entry name" value="SAICAR synthase-like"/>
    <property type="match status" value="1"/>
</dbReference>
<dbReference type="PANTHER" id="PTHR12400:SF103">
    <property type="entry name" value="INOSITOL POLYPHOSPHATE MULTIKINASE"/>
    <property type="match status" value="1"/>
</dbReference>
<evidence type="ECO:0000256" key="1">
    <source>
        <dbReference type="ARBA" id="ARBA00007374"/>
    </source>
</evidence>
<dbReference type="InterPro" id="IPR038286">
    <property type="entry name" value="IPK_sf"/>
</dbReference>
<evidence type="ECO:0000256" key="5">
    <source>
        <dbReference type="SAM" id="MobiDB-lite"/>
    </source>
</evidence>
<dbReference type="GO" id="GO:0032958">
    <property type="term" value="P:inositol phosphate biosynthetic process"/>
    <property type="evidence" value="ECO:0007669"/>
    <property type="project" value="InterPro"/>
</dbReference>
<dbReference type="GO" id="GO:0005634">
    <property type="term" value="C:nucleus"/>
    <property type="evidence" value="ECO:0007669"/>
    <property type="project" value="TreeGrafter"/>
</dbReference>
<name>A0A9P6JE37_MORAP</name>